<dbReference type="AlphaFoldDB" id="A0A940NPK6"/>
<comment type="caution">
    <text evidence="2">The sequence shown here is derived from an EMBL/GenBank/DDBJ whole genome shotgun (WGS) entry which is preliminary data.</text>
</comment>
<keyword evidence="3" id="KW-1185">Reference proteome</keyword>
<dbReference type="Proteomes" id="UP000682134">
    <property type="component" value="Unassembled WGS sequence"/>
</dbReference>
<organism evidence="2 3">
    <name type="scientific">Gottfriedia endophytica</name>
    <dbReference type="NCBI Taxonomy" id="2820819"/>
    <lineage>
        <taxon>Bacteria</taxon>
        <taxon>Bacillati</taxon>
        <taxon>Bacillota</taxon>
        <taxon>Bacilli</taxon>
        <taxon>Bacillales</taxon>
        <taxon>Bacillaceae</taxon>
        <taxon>Gottfriedia</taxon>
    </lineage>
</organism>
<dbReference type="InterPro" id="IPR019618">
    <property type="entry name" value="Spore_germination_GerPA"/>
</dbReference>
<dbReference type="EMBL" id="JAGIYQ010000003">
    <property type="protein sequence ID" value="MBP0724556.1"/>
    <property type="molecule type" value="Genomic_DNA"/>
</dbReference>
<dbReference type="PANTHER" id="PTHR37808:SF1">
    <property type="entry name" value="SPORE GERMINATION PROTEIN-LIKE PROTEIN YDZR"/>
    <property type="match status" value="1"/>
</dbReference>
<protein>
    <submittedName>
        <fullName evidence="2">Spore germination protein</fullName>
    </submittedName>
</protein>
<dbReference type="RefSeq" id="WP_209403223.1">
    <property type="nucleotide sequence ID" value="NZ_JAGIYQ010000003.1"/>
</dbReference>
<evidence type="ECO:0000256" key="1">
    <source>
        <dbReference type="ARBA" id="ARBA00008103"/>
    </source>
</evidence>
<comment type="similarity">
    <text evidence="1">Belongs to the GerPA/GerPF family.</text>
</comment>
<reference evidence="2" key="1">
    <citation type="submission" date="2021-04" db="EMBL/GenBank/DDBJ databases">
        <title>Genome seq and assembly of Bacillus sp.</title>
        <authorList>
            <person name="Chhetri G."/>
        </authorList>
    </citation>
    <scope>NUCLEOTIDE SEQUENCE</scope>
    <source>
        <strain evidence="2">RG28</strain>
    </source>
</reference>
<name>A0A940NPK6_9BACI</name>
<proteinExistence type="inferred from homology"/>
<sequence length="72" mass="7272">MPTFVGAIFIPANENSIIATGDLNNISPKTASKTYNGSGGSNTGLFPVTINGASATNTLDADVADQDNIATL</sequence>
<dbReference type="PANTHER" id="PTHR37808">
    <property type="entry name" value="SPORE GERMINATION PROTEIN-LIKE PROTEIN YDZR-RELATED"/>
    <property type="match status" value="1"/>
</dbReference>
<evidence type="ECO:0000313" key="3">
    <source>
        <dbReference type="Proteomes" id="UP000682134"/>
    </source>
</evidence>
<accession>A0A940NPK6</accession>
<gene>
    <name evidence="2" type="ORF">J5Y03_05065</name>
</gene>
<dbReference type="Pfam" id="PF10676">
    <property type="entry name" value="gerPA"/>
    <property type="match status" value="1"/>
</dbReference>
<evidence type="ECO:0000313" key="2">
    <source>
        <dbReference type="EMBL" id="MBP0724556.1"/>
    </source>
</evidence>